<organism evidence="2 3">
    <name type="scientific">Chelonia mydas</name>
    <name type="common">Green sea-turtle</name>
    <name type="synonym">Chelonia agassizi</name>
    <dbReference type="NCBI Taxonomy" id="8469"/>
    <lineage>
        <taxon>Eukaryota</taxon>
        <taxon>Metazoa</taxon>
        <taxon>Chordata</taxon>
        <taxon>Craniata</taxon>
        <taxon>Vertebrata</taxon>
        <taxon>Euteleostomi</taxon>
        <taxon>Archelosauria</taxon>
        <taxon>Testudinata</taxon>
        <taxon>Testudines</taxon>
        <taxon>Cryptodira</taxon>
        <taxon>Durocryptodira</taxon>
        <taxon>Americhelydia</taxon>
        <taxon>Chelonioidea</taxon>
        <taxon>Cheloniidae</taxon>
        <taxon>Chelonia</taxon>
    </lineage>
</organism>
<reference evidence="3" key="1">
    <citation type="journal article" date="2013" name="Nat. Genet.">
        <title>The draft genomes of soft-shell turtle and green sea turtle yield insights into the development and evolution of the turtle-specific body plan.</title>
        <authorList>
            <person name="Wang Z."/>
            <person name="Pascual-Anaya J."/>
            <person name="Zadissa A."/>
            <person name="Li W."/>
            <person name="Niimura Y."/>
            <person name="Huang Z."/>
            <person name="Li C."/>
            <person name="White S."/>
            <person name="Xiong Z."/>
            <person name="Fang D."/>
            <person name="Wang B."/>
            <person name="Ming Y."/>
            <person name="Chen Y."/>
            <person name="Zheng Y."/>
            <person name="Kuraku S."/>
            <person name="Pignatelli M."/>
            <person name="Herrero J."/>
            <person name="Beal K."/>
            <person name="Nozawa M."/>
            <person name="Li Q."/>
            <person name="Wang J."/>
            <person name="Zhang H."/>
            <person name="Yu L."/>
            <person name="Shigenobu S."/>
            <person name="Wang J."/>
            <person name="Liu J."/>
            <person name="Flicek P."/>
            <person name="Searle S."/>
            <person name="Wang J."/>
            <person name="Kuratani S."/>
            <person name="Yin Y."/>
            <person name="Aken B."/>
            <person name="Zhang G."/>
            <person name="Irie N."/>
        </authorList>
    </citation>
    <scope>NUCLEOTIDE SEQUENCE [LARGE SCALE GENOMIC DNA]</scope>
</reference>
<accession>M7BH18</accession>
<feature type="region of interest" description="Disordered" evidence="1">
    <location>
        <begin position="30"/>
        <end position="55"/>
    </location>
</feature>
<keyword evidence="3" id="KW-1185">Reference proteome</keyword>
<protein>
    <submittedName>
        <fullName evidence="2">Uncharacterized protein</fullName>
    </submittedName>
</protein>
<sequence>MAPVWNNHAPTPPTPDQRQKSLQVELTILFSTEPTTSRSGAEQSGAGDRAGREPALAHAAVTPELLQLPLAGNGEPALVRAAATLEPLQELLEQSTVSHNVAHVMKNMFKLNNLMFPRYAMHPMK</sequence>
<evidence type="ECO:0000256" key="1">
    <source>
        <dbReference type="SAM" id="MobiDB-lite"/>
    </source>
</evidence>
<dbReference type="AlphaFoldDB" id="M7BH18"/>
<evidence type="ECO:0000313" key="2">
    <source>
        <dbReference type="EMBL" id="EMP36504.1"/>
    </source>
</evidence>
<dbReference type="Proteomes" id="UP000031443">
    <property type="component" value="Unassembled WGS sequence"/>
</dbReference>
<name>M7BH18_CHEMY</name>
<feature type="compositionally biased region" description="Polar residues" evidence="1">
    <location>
        <begin position="30"/>
        <end position="42"/>
    </location>
</feature>
<gene>
    <name evidence="2" type="ORF">UY3_06307</name>
</gene>
<evidence type="ECO:0000313" key="3">
    <source>
        <dbReference type="Proteomes" id="UP000031443"/>
    </source>
</evidence>
<dbReference type="EMBL" id="KB524914">
    <property type="protein sequence ID" value="EMP36504.1"/>
    <property type="molecule type" value="Genomic_DNA"/>
</dbReference>
<proteinExistence type="predicted"/>